<accession>A0ABX8B0K2</accession>
<evidence type="ECO:0000313" key="5">
    <source>
        <dbReference type="EMBL" id="QUV93622.1"/>
    </source>
</evidence>
<dbReference type="Gene3D" id="3.90.1150.10">
    <property type="entry name" value="Aspartate Aminotransferase, domain 1"/>
    <property type="match status" value="1"/>
</dbReference>
<protein>
    <submittedName>
        <fullName evidence="5">Aminotransferase class I/II-fold pyridoxal phosphate-dependent enzyme</fullName>
    </submittedName>
</protein>
<dbReference type="PIRSF" id="PIRSF017617">
    <property type="entry name" value="Thr_aldolase"/>
    <property type="match status" value="1"/>
</dbReference>
<evidence type="ECO:0000313" key="6">
    <source>
        <dbReference type="Proteomes" id="UP000677668"/>
    </source>
</evidence>
<feature type="domain" description="Aromatic amino acid beta-eliminating lyase/threonine aldolase" evidence="4">
    <location>
        <begin position="9"/>
        <end position="293"/>
    </location>
</feature>
<keyword evidence="3" id="KW-0663">Pyridoxal phosphate</keyword>
<dbReference type="InterPro" id="IPR023603">
    <property type="entry name" value="Low_specificity_L-TA-like"/>
</dbReference>
<gene>
    <name evidence="5" type="ORF">J8C05_09635</name>
</gene>
<dbReference type="NCBIfam" id="NF041359">
    <property type="entry name" value="GntG_guanitoxin"/>
    <property type="match status" value="1"/>
</dbReference>
<dbReference type="PANTHER" id="PTHR48097">
    <property type="entry name" value="L-THREONINE ALDOLASE-RELATED"/>
    <property type="match status" value="1"/>
</dbReference>
<name>A0ABX8B0K2_9BACT</name>
<dbReference type="InterPro" id="IPR015422">
    <property type="entry name" value="PyrdxlP-dep_Trfase_small"/>
</dbReference>
<dbReference type="GO" id="GO:0008483">
    <property type="term" value="F:transaminase activity"/>
    <property type="evidence" value="ECO:0007669"/>
    <property type="project" value="UniProtKB-KW"/>
</dbReference>
<keyword evidence="6" id="KW-1185">Reference proteome</keyword>
<dbReference type="Proteomes" id="UP000677668">
    <property type="component" value="Chromosome 1"/>
</dbReference>
<dbReference type="SUPFAM" id="SSF53383">
    <property type="entry name" value="PLP-dependent transferases"/>
    <property type="match status" value="1"/>
</dbReference>
<dbReference type="Pfam" id="PF01212">
    <property type="entry name" value="Beta_elim_lyase"/>
    <property type="match status" value="1"/>
</dbReference>
<organism evidence="5 6">
    <name type="scientific">Chloracidobacterium sp. N</name>
    <dbReference type="NCBI Taxonomy" id="2821540"/>
    <lineage>
        <taxon>Bacteria</taxon>
        <taxon>Pseudomonadati</taxon>
        <taxon>Acidobacteriota</taxon>
        <taxon>Terriglobia</taxon>
        <taxon>Terriglobales</taxon>
        <taxon>Acidobacteriaceae</taxon>
        <taxon>Chloracidobacterium</taxon>
        <taxon>Chloracidobacterium aggregatum</taxon>
    </lineage>
</organism>
<dbReference type="CDD" id="cd06502">
    <property type="entry name" value="TA_like"/>
    <property type="match status" value="1"/>
</dbReference>
<reference evidence="5 6" key="1">
    <citation type="submission" date="2021-03" db="EMBL/GenBank/DDBJ databases">
        <title>Genomic and phenotypic characterization of Chloracidobacterium isolates provides evidence for multiple species.</title>
        <authorList>
            <person name="Saini M.K."/>
            <person name="Costas A.M.G."/>
            <person name="Tank M."/>
            <person name="Bryant D.A."/>
        </authorList>
    </citation>
    <scope>NUCLEOTIDE SEQUENCE [LARGE SCALE GENOMIC DNA]</scope>
    <source>
        <strain evidence="5 6">N</strain>
    </source>
</reference>
<dbReference type="Gene3D" id="3.40.640.10">
    <property type="entry name" value="Type I PLP-dependent aspartate aminotransferase-like (Major domain)"/>
    <property type="match status" value="1"/>
</dbReference>
<dbReference type="RefSeq" id="WP_211421986.1">
    <property type="nucleotide sequence ID" value="NZ_CP072642.1"/>
</dbReference>
<dbReference type="EMBL" id="CP072642">
    <property type="protein sequence ID" value="QUV93622.1"/>
    <property type="molecule type" value="Genomic_DNA"/>
</dbReference>
<evidence type="ECO:0000256" key="3">
    <source>
        <dbReference type="ARBA" id="ARBA00022898"/>
    </source>
</evidence>
<comment type="similarity">
    <text evidence="2">Belongs to the threonine aldolase family.</text>
</comment>
<dbReference type="InterPro" id="IPR001597">
    <property type="entry name" value="ArAA_b-elim_lyase/Thr_aldolase"/>
</dbReference>
<keyword evidence="5" id="KW-0032">Aminotransferase</keyword>
<evidence type="ECO:0000256" key="1">
    <source>
        <dbReference type="ARBA" id="ARBA00001933"/>
    </source>
</evidence>
<evidence type="ECO:0000259" key="4">
    <source>
        <dbReference type="Pfam" id="PF01212"/>
    </source>
</evidence>
<dbReference type="InterPro" id="IPR015421">
    <property type="entry name" value="PyrdxlP-dep_Trfase_major"/>
</dbReference>
<dbReference type="InterPro" id="IPR015424">
    <property type="entry name" value="PyrdxlP-dep_Trfase"/>
</dbReference>
<comment type="cofactor">
    <cofactor evidence="1">
        <name>pyridoxal 5'-phosphate</name>
        <dbReference type="ChEBI" id="CHEBI:597326"/>
    </cofactor>
</comment>
<evidence type="ECO:0000256" key="2">
    <source>
        <dbReference type="ARBA" id="ARBA00006966"/>
    </source>
</evidence>
<sequence length="351" mass="36902">MTLDDAPVDLRSDTVTQPSPAMREAMYRAAVGDDVYLEDPTVNELQERAAALLGFEAALFVPSGTMGNQICLRLHAPPGSEIIVEARAHIYEWELGAPAALSGLTPRLVPSERGLPTWEAIAAALQPKVYYRTRTALLCLENTHNMHGGTVAPPAAVARILQEAAACGLPVHLDGARLFNAAVAGGLRVADLAAGFSSVMICLSKGLGAPVGSLVFGTRDFIERARTVRKMFGGGMRQAGVLAAAGLVALEEGPAHLADDHANARWLAAELAQLPGLDVELSRVETNIVMCDVTPTGMTASEFCAGLKSCGVLAGAAGPYTVRFVTHRDAPRSACQRAVEAIAGFLKNRLS</sequence>
<keyword evidence="5" id="KW-0808">Transferase</keyword>
<dbReference type="PANTHER" id="PTHR48097:SF9">
    <property type="entry name" value="L-THREONINE ALDOLASE"/>
    <property type="match status" value="1"/>
</dbReference>
<proteinExistence type="inferred from homology"/>